<feature type="compositionally biased region" description="Low complexity" evidence="1">
    <location>
        <begin position="112"/>
        <end position="124"/>
    </location>
</feature>
<feature type="region of interest" description="Disordered" evidence="1">
    <location>
        <begin position="1"/>
        <end position="149"/>
    </location>
</feature>
<proteinExistence type="predicted"/>
<organism evidence="3 4">
    <name type="scientific">Stenotrophomonas panacihumi</name>
    <dbReference type="NCBI Taxonomy" id="676599"/>
    <lineage>
        <taxon>Bacteria</taxon>
        <taxon>Pseudomonadati</taxon>
        <taxon>Pseudomonadota</taxon>
        <taxon>Gammaproteobacteria</taxon>
        <taxon>Lysobacterales</taxon>
        <taxon>Lysobacteraceae</taxon>
        <taxon>Stenotrophomonas</taxon>
    </lineage>
</organism>
<comment type="caution">
    <text evidence="3">The sequence shown here is derived from an EMBL/GenBank/DDBJ whole genome shotgun (WGS) entry which is preliminary data.</text>
</comment>
<protein>
    <recommendedName>
        <fullName evidence="2">Flagellar hook-length control protein-like C-terminal domain-containing protein</fullName>
    </recommendedName>
</protein>
<dbReference type="Pfam" id="PF02120">
    <property type="entry name" value="Flg_hook"/>
    <property type="match status" value="1"/>
</dbReference>
<gene>
    <name evidence="3" type="ORF">ARC20_01140</name>
</gene>
<reference evidence="3 4" key="1">
    <citation type="submission" date="2015-10" db="EMBL/GenBank/DDBJ databases">
        <title>Genome sequencing and analysis of members of genus Stenotrophomonas.</title>
        <authorList>
            <person name="Patil P.P."/>
            <person name="Midha S."/>
            <person name="Patil P.B."/>
        </authorList>
    </citation>
    <scope>NUCLEOTIDE SEQUENCE [LARGE SCALE GENOMIC DNA]</scope>
    <source>
        <strain evidence="3 4">JCM 16536</strain>
    </source>
</reference>
<name>A0A0R0A9Y9_9GAMM</name>
<feature type="compositionally biased region" description="Polar residues" evidence="1">
    <location>
        <begin position="371"/>
        <end position="386"/>
    </location>
</feature>
<sequence length="418" mass="42303">MSILNTAARASGLKDEGFVSRDDAAQDDTGAQRSSFASMLNNPAQQQANSTQQASRSQPAKRETAKPRQDDDSQKHDDDGTRAQGQDERQARAQRSEAGSRKDSPQRPQNDAAESAEQSTASAEAGEKTESTGSEPGTWPPPGLGGFGLMLLQPTATTATPDAAALGGTAANPLLAGQPQADAAAAMPNALPAGAIALPGLAGAANAATAATAASADDAAALAALAAATLAAGGASAAGSDGDSPAIDTPTFVLPTLPHTTTAGARVQDTPAVFSASPTPTPDLNGDGFDDAVGTRLTWLAEQKIGHAHIKITPNDLGPVEVRLQMDGDKVHASFTASHVETRQALEQSLPRLRDMLGEHGFQLAHADVGAQQQGQRNDGSASSSGFDGLADGASEDTASVVVPASVLRARGLLDAYA</sequence>
<dbReference type="CDD" id="cd17470">
    <property type="entry name" value="T3SS_Flik_C"/>
    <property type="match status" value="1"/>
</dbReference>
<keyword evidence="4" id="KW-1185">Reference proteome</keyword>
<dbReference type="STRING" id="676599.ARC20_01140"/>
<feature type="compositionally biased region" description="Basic and acidic residues" evidence="1">
    <location>
        <begin position="60"/>
        <end position="105"/>
    </location>
</feature>
<feature type="compositionally biased region" description="Polar residues" evidence="1">
    <location>
        <begin position="29"/>
        <end position="40"/>
    </location>
</feature>
<dbReference type="Gene3D" id="3.30.750.140">
    <property type="match status" value="1"/>
</dbReference>
<dbReference type="InterPro" id="IPR052563">
    <property type="entry name" value="FliK"/>
</dbReference>
<feature type="compositionally biased region" description="Low complexity" evidence="1">
    <location>
        <begin position="41"/>
        <end position="58"/>
    </location>
</feature>
<dbReference type="PANTHER" id="PTHR37533">
    <property type="entry name" value="FLAGELLAR HOOK-LENGTH CONTROL PROTEIN"/>
    <property type="match status" value="1"/>
</dbReference>
<feature type="region of interest" description="Disordered" evidence="1">
    <location>
        <begin position="263"/>
        <end position="287"/>
    </location>
</feature>
<dbReference type="PANTHER" id="PTHR37533:SF2">
    <property type="entry name" value="FLAGELLAR HOOK-LENGTH CONTROL PROTEIN"/>
    <property type="match status" value="1"/>
</dbReference>
<dbReference type="Proteomes" id="UP000051802">
    <property type="component" value="Unassembled WGS sequence"/>
</dbReference>
<evidence type="ECO:0000259" key="2">
    <source>
        <dbReference type="Pfam" id="PF02120"/>
    </source>
</evidence>
<dbReference type="AlphaFoldDB" id="A0A0R0A9Y9"/>
<dbReference type="InterPro" id="IPR038610">
    <property type="entry name" value="FliK-like_C_sf"/>
</dbReference>
<dbReference type="EMBL" id="LLXU01000087">
    <property type="protein sequence ID" value="KRG41645.1"/>
    <property type="molecule type" value="Genomic_DNA"/>
</dbReference>
<feature type="domain" description="Flagellar hook-length control protein-like C-terminal" evidence="2">
    <location>
        <begin position="296"/>
        <end position="377"/>
    </location>
</feature>
<evidence type="ECO:0000313" key="3">
    <source>
        <dbReference type="EMBL" id="KRG41645.1"/>
    </source>
</evidence>
<accession>A0A0R0A9Y9</accession>
<dbReference type="InterPro" id="IPR021136">
    <property type="entry name" value="Flagellar_hook_control-like_C"/>
</dbReference>
<evidence type="ECO:0000256" key="1">
    <source>
        <dbReference type="SAM" id="MobiDB-lite"/>
    </source>
</evidence>
<evidence type="ECO:0000313" key="4">
    <source>
        <dbReference type="Proteomes" id="UP000051802"/>
    </source>
</evidence>
<feature type="compositionally biased region" description="Basic and acidic residues" evidence="1">
    <location>
        <begin position="12"/>
        <end position="24"/>
    </location>
</feature>
<feature type="region of interest" description="Disordered" evidence="1">
    <location>
        <begin position="370"/>
        <end position="391"/>
    </location>
</feature>